<dbReference type="Gene3D" id="1.25.40.10">
    <property type="entry name" value="Tetratricopeptide repeat domain"/>
    <property type="match status" value="1"/>
</dbReference>
<evidence type="ECO:0008006" key="3">
    <source>
        <dbReference type="Google" id="ProtNLM"/>
    </source>
</evidence>
<comment type="caution">
    <text evidence="1">The sequence shown here is derived from an EMBL/GenBank/DDBJ whole genome shotgun (WGS) entry which is preliminary data.</text>
</comment>
<dbReference type="Proteomes" id="UP000886748">
    <property type="component" value="Unassembled WGS sequence"/>
</dbReference>
<protein>
    <recommendedName>
        <fullName evidence="3">Tetratricopeptide repeat protein</fullName>
    </recommendedName>
</protein>
<sequence length="226" mass="26521">MNRKELLNKFYVTKEYNSLKKILANGQTSYEKYYLAKIYAQEKDYKTASLIYKSINQYYEYGRCELLQGNFDNAKKIWHDIKEDSPPVMWGRSLLEFINLYVINVPTFFQIRAFLEVDLDALLNAGLINYCENIVNGAHLLAQNNQESYKFIGRVFVNNEYFDLAELFLKRAKDICYVDPEVHFLLAKCHLHNNDKKEAKKALKTSIEKGYGYYPAKKLLETINLS</sequence>
<dbReference type="EMBL" id="DVOD01000004">
    <property type="protein sequence ID" value="HIU91558.1"/>
    <property type="molecule type" value="Genomic_DNA"/>
</dbReference>
<accession>A0A9D1MXW8</accession>
<proteinExistence type="predicted"/>
<dbReference type="AlphaFoldDB" id="A0A9D1MXW8"/>
<name>A0A9D1MXW8_9CLOT</name>
<dbReference type="SUPFAM" id="SSF48452">
    <property type="entry name" value="TPR-like"/>
    <property type="match status" value="1"/>
</dbReference>
<organism evidence="1 2">
    <name type="scientific">Candidatus Limenecus avicola</name>
    <dbReference type="NCBI Taxonomy" id="2840847"/>
    <lineage>
        <taxon>Bacteria</taxon>
        <taxon>Bacillati</taxon>
        <taxon>Bacillota</taxon>
        <taxon>Clostridia</taxon>
        <taxon>Eubacteriales</taxon>
        <taxon>Clostridiaceae</taxon>
        <taxon>Clostridiaceae incertae sedis</taxon>
        <taxon>Candidatus Limenecus</taxon>
    </lineage>
</organism>
<evidence type="ECO:0000313" key="2">
    <source>
        <dbReference type="Proteomes" id="UP000886748"/>
    </source>
</evidence>
<gene>
    <name evidence="1" type="ORF">IAD26_00340</name>
</gene>
<dbReference type="InterPro" id="IPR011990">
    <property type="entry name" value="TPR-like_helical_dom_sf"/>
</dbReference>
<reference evidence="1" key="1">
    <citation type="submission" date="2020-10" db="EMBL/GenBank/DDBJ databases">
        <authorList>
            <person name="Gilroy R."/>
        </authorList>
    </citation>
    <scope>NUCLEOTIDE SEQUENCE</scope>
    <source>
        <strain evidence="1">CHK154-7741</strain>
    </source>
</reference>
<evidence type="ECO:0000313" key="1">
    <source>
        <dbReference type="EMBL" id="HIU91558.1"/>
    </source>
</evidence>
<reference evidence="1" key="2">
    <citation type="journal article" date="2021" name="PeerJ">
        <title>Extensive microbial diversity within the chicken gut microbiome revealed by metagenomics and culture.</title>
        <authorList>
            <person name="Gilroy R."/>
            <person name="Ravi A."/>
            <person name="Getino M."/>
            <person name="Pursley I."/>
            <person name="Horton D.L."/>
            <person name="Alikhan N.F."/>
            <person name="Baker D."/>
            <person name="Gharbi K."/>
            <person name="Hall N."/>
            <person name="Watson M."/>
            <person name="Adriaenssens E.M."/>
            <person name="Foster-Nyarko E."/>
            <person name="Jarju S."/>
            <person name="Secka A."/>
            <person name="Antonio M."/>
            <person name="Oren A."/>
            <person name="Chaudhuri R.R."/>
            <person name="La Ragione R."/>
            <person name="Hildebrand F."/>
            <person name="Pallen M.J."/>
        </authorList>
    </citation>
    <scope>NUCLEOTIDE SEQUENCE</scope>
    <source>
        <strain evidence="1">CHK154-7741</strain>
    </source>
</reference>